<dbReference type="Proteomes" id="UP000626370">
    <property type="component" value="Unassembled WGS sequence"/>
</dbReference>
<evidence type="ECO:0000313" key="1">
    <source>
        <dbReference type="EMBL" id="GHE77196.1"/>
    </source>
</evidence>
<comment type="caution">
    <text evidence="1">The sequence shown here is derived from an EMBL/GenBank/DDBJ whole genome shotgun (WGS) entry which is preliminary data.</text>
</comment>
<protein>
    <recommendedName>
        <fullName evidence="3">Fis family transcriptional regulator</fullName>
    </recommendedName>
</protein>
<organism evidence="1 2">
    <name type="scientific">Thalassotalea profundi</name>
    <dbReference type="NCBI Taxonomy" id="2036687"/>
    <lineage>
        <taxon>Bacteria</taxon>
        <taxon>Pseudomonadati</taxon>
        <taxon>Pseudomonadota</taxon>
        <taxon>Gammaproteobacteria</taxon>
        <taxon>Alteromonadales</taxon>
        <taxon>Colwelliaceae</taxon>
        <taxon>Thalassotalea</taxon>
    </lineage>
</organism>
<accession>A0ABQ3IAW4</accession>
<reference evidence="2" key="1">
    <citation type="journal article" date="2019" name="Int. J. Syst. Evol. Microbiol.">
        <title>The Global Catalogue of Microorganisms (GCM) 10K type strain sequencing project: providing services to taxonomists for standard genome sequencing and annotation.</title>
        <authorList>
            <consortium name="The Broad Institute Genomics Platform"/>
            <consortium name="The Broad Institute Genome Sequencing Center for Infectious Disease"/>
            <person name="Wu L."/>
            <person name="Ma J."/>
        </authorList>
    </citation>
    <scope>NUCLEOTIDE SEQUENCE [LARGE SCALE GENOMIC DNA]</scope>
    <source>
        <strain evidence="2">CGMCC 1.15922</strain>
    </source>
</reference>
<evidence type="ECO:0000313" key="2">
    <source>
        <dbReference type="Proteomes" id="UP000626370"/>
    </source>
</evidence>
<gene>
    <name evidence="1" type="ORF">GCM10011501_00810</name>
</gene>
<dbReference type="EMBL" id="BNAH01000001">
    <property type="protein sequence ID" value="GHE77196.1"/>
    <property type="molecule type" value="Genomic_DNA"/>
</dbReference>
<keyword evidence="2" id="KW-1185">Reference proteome</keyword>
<name>A0ABQ3IAW4_9GAMM</name>
<sequence>MRKTDKKIDNNLRVILTEVCDSARESIEGFQWLTHRVNYSNFPESLHIICVFDSEENLKHYKKIKDKMLPPLIQAKLNTMGVKFKKITAHISYDCEDNCLKDHEGNWAKRLEQH</sequence>
<proteinExistence type="predicted"/>
<evidence type="ECO:0008006" key="3">
    <source>
        <dbReference type="Google" id="ProtNLM"/>
    </source>
</evidence>
<dbReference type="RefSeq" id="WP_189376118.1">
    <property type="nucleotide sequence ID" value="NZ_BNAH01000001.1"/>
</dbReference>